<organism evidence="3 4">
    <name type="scientific">Pseudoalteromonas luteoviolacea</name>
    <dbReference type="NCBI Taxonomy" id="43657"/>
    <lineage>
        <taxon>Bacteria</taxon>
        <taxon>Pseudomonadati</taxon>
        <taxon>Pseudomonadota</taxon>
        <taxon>Gammaproteobacteria</taxon>
        <taxon>Alteromonadales</taxon>
        <taxon>Pseudoalteromonadaceae</taxon>
        <taxon>Pseudoalteromonas</taxon>
    </lineage>
</organism>
<dbReference type="Gene3D" id="1.25.40.10">
    <property type="entry name" value="Tetratricopeptide repeat domain"/>
    <property type="match status" value="2"/>
</dbReference>
<keyword evidence="1" id="KW-0802">TPR repeat</keyword>
<dbReference type="OrthoDB" id="6308399at2"/>
<dbReference type="SUPFAM" id="SSF52540">
    <property type="entry name" value="P-loop containing nucleoside triphosphate hydrolases"/>
    <property type="match status" value="1"/>
</dbReference>
<evidence type="ECO:0000313" key="4">
    <source>
        <dbReference type="Proteomes" id="UP000031327"/>
    </source>
</evidence>
<gene>
    <name evidence="3" type="ORF">JF50_07420</name>
</gene>
<feature type="domain" description="Novel STAND NTPase 1" evidence="2">
    <location>
        <begin position="213"/>
        <end position="605"/>
    </location>
</feature>
<dbReference type="PROSITE" id="PS50005">
    <property type="entry name" value="TPR"/>
    <property type="match status" value="1"/>
</dbReference>
<evidence type="ECO:0000256" key="1">
    <source>
        <dbReference type="PROSITE-ProRule" id="PRU00339"/>
    </source>
</evidence>
<dbReference type="InterPro" id="IPR027417">
    <property type="entry name" value="P-loop_NTPase"/>
</dbReference>
<dbReference type="AlphaFoldDB" id="A0A0C1QU18"/>
<dbReference type="InterPro" id="IPR019734">
    <property type="entry name" value="TPR_rpt"/>
</dbReference>
<dbReference type="Proteomes" id="UP000031327">
    <property type="component" value="Unassembled WGS sequence"/>
</dbReference>
<proteinExistence type="predicted"/>
<evidence type="ECO:0000313" key="3">
    <source>
        <dbReference type="EMBL" id="KID58477.1"/>
    </source>
</evidence>
<evidence type="ECO:0000259" key="2">
    <source>
        <dbReference type="Pfam" id="PF20703"/>
    </source>
</evidence>
<dbReference type="Gene3D" id="3.30.230.10">
    <property type="match status" value="1"/>
</dbReference>
<dbReference type="InterPro" id="IPR020568">
    <property type="entry name" value="Ribosomal_Su5_D2-typ_SF"/>
</dbReference>
<dbReference type="SUPFAM" id="SSF54211">
    <property type="entry name" value="Ribosomal protein S5 domain 2-like"/>
    <property type="match status" value="1"/>
</dbReference>
<sequence length="1185" mass="134887">MHILLSDKRYTYSPKFRFIKPKDRQKVKVKFANDLILALGYKFKEQSNYFAMAAEAAFMSLNPLDRQNNQFFIELDLQTSNQETVNLQEDSTSVGLGYALSCALAYRSHIKKPVSHTYTCFATGEVSPSGNVHSIGHINNKIQGAIYAMTHRHTGPFFVFYPLANHDEIDDALCKEVELLGGKLSPVEHITEALQQLLGDEYDGAQQSGSLTFKGLRSFEPHDAYYFFGRDKLTSELLALFNDNPSLIKVHGVSGSGKSSLIKAGLLPALAQQESNVCWQVGLPKDFKDSKSLLTHFISSKGAGFEPVLKAMSVSLEQFIEELTQLNTTYLDELALHLTAHKKTYIWYIDQFEEIYEIEPNNRLLQSLAVLSEHTPISIITSIRSEYLHNTDMVGRDFYVPHSLTAEDWLKIINNQATALGITLEDGLAQTIQTEALKLSHALPAVEYLLAQMHALAIDSNQPKVLTFSQYNQLNKLTGVIYRQAEYILGQFEPLTEQFFELFIGVNINGTCYSKHVDFLALEQENPHLLELVNALIEKQLVIRHQVHKLPPYVKLTHDCLITIAEERSLDQQIWPRFYIWLSARKEYLQWFHGVEAKYKQWKNFSSTPEEQHNFTLGKHELQDGTKYLIQPGTISLQSIKNYILASQTFYQSGLEQKNKAQKRRLFTTSVLFVCALGAASFAYYQKQLVESEQAKTAQALSHLKSNVLLNIDSIEPILAQYLPTFQRKYLNGHISKLVDSVDDIALDDIDKLKLLLIKVRILRQDDSTHIDELKSVLAILEDQIKNIDSDNPKELQIAISFNYEFGALLIKQGRNEDAKHYLERALRQIDDLPVDATSILTKAKIVSQIAFMALSSSDIHFAAEKYNETLQLLDSHVPTESLEQAFNVLRVNTFRNLAKTVSSEQQASDLLLRAKSVLEKQLATDPNHLVSQYNLLRIYINLAENSSNKVEADQYYDHANELVKLYSIKDPDNVHVQVAQLLLASRIGSSKLKQGYLVEAQTHFLEGLDITRKLRILNDANIDWQGHSIELYMTYGDYFKQTNQAEQSAQYYEKALKAAERLHKQDSNNVDFISLLQGAHSKVAIHLYNQGDKKSAQTHLKKAEAFARHLTQVHPDNQGYQVSYRKKLFNLGYIASEIGEIDNACNYFEMGKVLSDTFLQSHTSIQWQKAKNKFEHYIELLKCN</sequence>
<dbReference type="InterPro" id="IPR049052">
    <property type="entry name" value="nSTAND1"/>
</dbReference>
<dbReference type="Pfam" id="PF20703">
    <property type="entry name" value="nSTAND1"/>
    <property type="match status" value="1"/>
</dbReference>
<dbReference type="Pfam" id="PF13181">
    <property type="entry name" value="TPR_8"/>
    <property type="match status" value="1"/>
</dbReference>
<dbReference type="Gene3D" id="3.40.50.300">
    <property type="entry name" value="P-loop containing nucleotide triphosphate hydrolases"/>
    <property type="match status" value="1"/>
</dbReference>
<dbReference type="RefSeq" id="WP_039608766.1">
    <property type="nucleotide sequence ID" value="NZ_JWIC01000004.1"/>
</dbReference>
<dbReference type="SUPFAM" id="SSF48452">
    <property type="entry name" value="TPR-like"/>
    <property type="match status" value="2"/>
</dbReference>
<dbReference type="SMART" id="SM00028">
    <property type="entry name" value="TPR"/>
    <property type="match status" value="5"/>
</dbReference>
<accession>A0A0C1QU18</accession>
<dbReference type="EMBL" id="JWIC01000004">
    <property type="protein sequence ID" value="KID58477.1"/>
    <property type="molecule type" value="Genomic_DNA"/>
</dbReference>
<reference evidence="3 4" key="1">
    <citation type="submission" date="2014-12" db="EMBL/GenBank/DDBJ databases">
        <title>Draft Genome Sequence of Pseudoalteromonas luteoviolacea HI1.</title>
        <authorList>
            <person name="Asahina A.Y."/>
            <person name="Hadfield M.G."/>
        </authorList>
    </citation>
    <scope>NUCLEOTIDE SEQUENCE [LARGE SCALE GENOMIC DNA]</scope>
    <source>
        <strain evidence="3 4">HI1</strain>
    </source>
</reference>
<feature type="repeat" description="TPR" evidence="1">
    <location>
        <begin position="1030"/>
        <end position="1063"/>
    </location>
</feature>
<name>A0A0C1QU18_9GAMM</name>
<protein>
    <recommendedName>
        <fullName evidence="2">Novel STAND NTPase 1 domain-containing protein</fullName>
    </recommendedName>
</protein>
<comment type="caution">
    <text evidence="3">The sequence shown here is derived from an EMBL/GenBank/DDBJ whole genome shotgun (WGS) entry which is preliminary data.</text>
</comment>
<dbReference type="InterPro" id="IPR011990">
    <property type="entry name" value="TPR-like_helical_dom_sf"/>
</dbReference>
<dbReference type="InterPro" id="IPR014721">
    <property type="entry name" value="Ribsml_uS5_D2-typ_fold_subgr"/>
</dbReference>